<dbReference type="Pfam" id="PF21821">
    <property type="entry name" value="Dit_like"/>
    <property type="match status" value="1"/>
</dbReference>
<sequence length="141" mass="15591">MATINDYKIMVESEDPSYDIEVTEQPIEDGLDLMDHVRTKARTMNISGFILGEEAAQTREGLLSLMKYGSIVNYQGRNTFVGILTSFRSSHTHQIGNGMSFSASLKEVRTATASVIREKSLEDGSEINPVSDLGRQDSVDK</sequence>
<dbReference type="RefSeq" id="WP_262685347.1">
    <property type="nucleotide sequence ID" value="NZ_JAOQIO010000077.1"/>
</dbReference>
<evidence type="ECO:0000256" key="1">
    <source>
        <dbReference type="SAM" id="MobiDB-lite"/>
    </source>
</evidence>
<gene>
    <name evidence="3" type="ORF">OB236_18755</name>
</gene>
<feature type="domain" description="Dit-like phage tail protein N-terminal" evidence="2">
    <location>
        <begin position="10"/>
        <end position="115"/>
    </location>
</feature>
<evidence type="ECO:0000259" key="2">
    <source>
        <dbReference type="Pfam" id="PF21821"/>
    </source>
</evidence>
<organism evidence="3 4">
    <name type="scientific">Paenibacillus baimaensis</name>
    <dbReference type="NCBI Taxonomy" id="2982185"/>
    <lineage>
        <taxon>Bacteria</taxon>
        <taxon>Bacillati</taxon>
        <taxon>Bacillota</taxon>
        <taxon>Bacilli</taxon>
        <taxon>Bacillales</taxon>
        <taxon>Paenibacillaceae</taxon>
        <taxon>Paenibacillus</taxon>
    </lineage>
</organism>
<reference evidence="3 4" key="1">
    <citation type="submission" date="2022-09" db="EMBL/GenBank/DDBJ databases">
        <authorList>
            <person name="Han X.L."/>
            <person name="Wang Q."/>
            <person name="Lu T."/>
        </authorList>
    </citation>
    <scope>NUCLEOTIDE SEQUENCE [LARGE SCALE GENOMIC DNA]</scope>
    <source>
        <strain evidence="3 4">WQ 127069</strain>
    </source>
</reference>
<dbReference type="InterPro" id="IPR048494">
    <property type="entry name" value="Dit-like_N"/>
</dbReference>
<name>A0ABT2UHM2_9BACL</name>
<dbReference type="Proteomes" id="UP001652445">
    <property type="component" value="Unassembled WGS sequence"/>
</dbReference>
<proteinExistence type="predicted"/>
<feature type="region of interest" description="Disordered" evidence="1">
    <location>
        <begin position="120"/>
        <end position="141"/>
    </location>
</feature>
<protein>
    <recommendedName>
        <fullName evidence="2">Dit-like phage tail protein N-terminal domain-containing protein</fullName>
    </recommendedName>
</protein>
<evidence type="ECO:0000313" key="4">
    <source>
        <dbReference type="Proteomes" id="UP001652445"/>
    </source>
</evidence>
<dbReference type="EMBL" id="JAOQIO010000077">
    <property type="protein sequence ID" value="MCU6794148.1"/>
    <property type="molecule type" value="Genomic_DNA"/>
</dbReference>
<comment type="caution">
    <text evidence="3">The sequence shown here is derived from an EMBL/GenBank/DDBJ whole genome shotgun (WGS) entry which is preliminary data.</text>
</comment>
<keyword evidence="4" id="KW-1185">Reference proteome</keyword>
<accession>A0ABT2UHM2</accession>
<evidence type="ECO:0000313" key="3">
    <source>
        <dbReference type="EMBL" id="MCU6794148.1"/>
    </source>
</evidence>